<dbReference type="InterPro" id="IPR051200">
    <property type="entry name" value="Host-pathogen_enzymatic-act"/>
</dbReference>
<dbReference type="InterPro" id="IPR015943">
    <property type="entry name" value="WD40/YVTN_repeat-like_dom_sf"/>
</dbReference>
<dbReference type="InterPro" id="IPR011044">
    <property type="entry name" value="Quino_amine_DH_bsu"/>
</dbReference>
<keyword evidence="2" id="KW-1185">Reference proteome</keyword>
<sequence>MVFIILAAVFLSSCTSQKYSPIEPDLSIAASVNIKDMSVSFIDVVNMKKLTDWELNKPYTGAVIFPDGDTLLLYGKQLETADLYSLKLGISIGSWNTGKGIVNGKLLKKNTYIALADQNQNKIRFFDLNGQEKADIKTERNPFTILESEKEQKLYVLSFNREQLTVIDLRKLVKLANFHIHPAAAGAWLNDGKNELWIGGHGSGAEVEKDIHVYDSESGEFKYKIPAPTMPVNFLGFSNHVFVLSHGSNMLYKLNEDGNVINSTTIGANPFDMALLDQYLMVAGYDSNDVHIINPDNLESIITIPVGKGPFQIVIRKAEAP</sequence>
<organism evidence="1 2">
    <name type="scientific">Cytobacillus depressus</name>
    <dbReference type="NCBI Taxonomy" id="1602942"/>
    <lineage>
        <taxon>Bacteria</taxon>
        <taxon>Bacillati</taxon>
        <taxon>Bacillota</taxon>
        <taxon>Bacilli</taxon>
        <taxon>Bacillales</taxon>
        <taxon>Bacillaceae</taxon>
        <taxon>Cytobacillus</taxon>
    </lineage>
</organism>
<reference evidence="1 2" key="1">
    <citation type="journal article" date="2016" name="Antonie Van Leeuwenhoek">
        <title>Bacillus depressus sp. nov., isolated from soil of a sunflower field.</title>
        <authorList>
            <person name="Wei X."/>
            <person name="Xin D."/>
            <person name="Xin Y."/>
            <person name="Zhang H."/>
            <person name="Wang T."/>
            <person name="Zhang J."/>
        </authorList>
    </citation>
    <scope>NUCLEOTIDE SEQUENCE [LARGE SCALE GENOMIC DNA]</scope>
    <source>
        <strain evidence="1 2">BZ1</strain>
    </source>
</reference>
<dbReference type="Gene3D" id="2.130.10.10">
    <property type="entry name" value="YVTN repeat-like/Quinoprotein amine dehydrogenase"/>
    <property type="match status" value="1"/>
</dbReference>
<dbReference type="InterPro" id="IPR011964">
    <property type="entry name" value="YVTN_b-propeller_repeat"/>
</dbReference>
<dbReference type="Proteomes" id="UP000481030">
    <property type="component" value="Unassembled WGS sequence"/>
</dbReference>
<protein>
    <submittedName>
        <fullName evidence="1">WD40 repeat domain-containing protein</fullName>
    </submittedName>
</protein>
<dbReference type="PANTHER" id="PTHR47197:SF3">
    <property type="entry name" value="DIHYDRO-HEME D1 DEHYDROGENASE"/>
    <property type="match status" value="1"/>
</dbReference>
<dbReference type="NCBIfam" id="TIGR02276">
    <property type="entry name" value="beta_rpt_yvtn"/>
    <property type="match status" value="1"/>
</dbReference>
<comment type="caution">
    <text evidence="1">The sequence shown here is derived from an EMBL/GenBank/DDBJ whole genome shotgun (WGS) entry which is preliminary data.</text>
</comment>
<proteinExistence type="predicted"/>
<accession>A0A6L3V970</accession>
<evidence type="ECO:0000313" key="1">
    <source>
        <dbReference type="EMBL" id="KAB2338160.1"/>
    </source>
</evidence>
<dbReference type="OrthoDB" id="120019at2"/>
<name>A0A6L3V970_9BACI</name>
<dbReference type="PANTHER" id="PTHR47197">
    <property type="entry name" value="PROTEIN NIRF"/>
    <property type="match status" value="1"/>
</dbReference>
<dbReference type="SUPFAM" id="SSF50969">
    <property type="entry name" value="YVTN repeat-like/Quinoprotein amine dehydrogenase"/>
    <property type="match status" value="1"/>
</dbReference>
<gene>
    <name evidence="1" type="ORF">F7731_00890</name>
</gene>
<dbReference type="AlphaFoldDB" id="A0A6L3V970"/>
<dbReference type="EMBL" id="WBOS01000001">
    <property type="protein sequence ID" value="KAB2338160.1"/>
    <property type="molecule type" value="Genomic_DNA"/>
</dbReference>
<evidence type="ECO:0000313" key="2">
    <source>
        <dbReference type="Proteomes" id="UP000481030"/>
    </source>
</evidence>